<evidence type="ECO:0000313" key="5">
    <source>
        <dbReference type="Proteomes" id="UP000094067"/>
    </source>
</evidence>
<gene>
    <name evidence="4" type="primary">xre_2</name>
    <name evidence="4" type="ORF">BEI61_05943</name>
</gene>
<proteinExistence type="predicted"/>
<dbReference type="CDD" id="cd00093">
    <property type="entry name" value="HTH_XRE"/>
    <property type="match status" value="1"/>
</dbReference>
<dbReference type="InterPro" id="IPR001387">
    <property type="entry name" value="Cro/C1-type_HTH"/>
</dbReference>
<evidence type="ECO:0000259" key="3">
    <source>
        <dbReference type="PROSITE" id="PS50943"/>
    </source>
</evidence>
<comment type="caution">
    <text evidence="4">The sequence shown here is derived from an EMBL/GenBank/DDBJ whole genome shotgun (WGS) entry which is preliminary data.</text>
</comment>
<dbReference type="PANTHER" id="PTHR46558">
    <property type="entry name" value="TRACRIPTIONAL REGULATORY PROTEIN-RELATED-RELATED"/>
    <property type="match status" value="1"/>
</dbReference>
<organism evidence="4 5">
    <name type="scientific">Eisenbergiella tayi</name>
    <dbReference type="NCBI Taxonomy" id="1432052"/>
    <lineage>
        <taxon>Bacteria</taxon>
        <taxon>Bacillati</taxon>
        <taxon>Bacillota</taxon>
        <taxon>Clostridia</taxon>
        <taxon>Lachnospirales</taxon>
        <taxon>Lachnospiraceae</taxon>
        <taxon>Eisenbergiella</taxon>
    </lineage>
</organism>
<dbReference type="PROSITE" id="PS50943">
    <property type="entry name" value="HTH_CROC1"/>
    <property type="match status" value="1"/>
</dbReference>
<name>A0A1E2ZZM4_9FIRM</name>
<dbReference type="Gene3D" id="1.10.260.40">
    <property type="entry name" value="lambda repressor-like DNA-binding domains"/>
    <property type="match status" value="1"/>
</dbReference>
<feature type="transmembrane region" description="Helical" evidence="2">
    <location>
        <begin position="126"/>
        <end position="145"/>
    </location>
</feature>
<dbReference type="GO" id="GO:0003677">
    <property type="term" value="F:DNA binding"/>
    <property type="evidence" value="ECO:0007669"/>
    <property type="project" value="UniProtKB-KW"/>
</dbReference>
<accession>A0A1E2ZZM4</accession>
<dbReference type="SUPFAM" id="SSF47413">
    <property type="entry name" value="lambda repressor-like DNA-binding domains"/>
    <property type="match status" value="1"/>
</dbReference>
<dbReference type="SMART" id="SM00530">
    <property type="entry name" value="HTH_XRE"/>
    <property type="match status" value="1"/>
</dbReference>
<keyword evidence="2" id="KW-1133">Transmembrane helix</keyword>
<keyword evidence="2" id="KW-0812">Transmembrane</keyword>
<feature type="transmembrane region" description="Helical" evidence="2">
    <location>
        <begin position="94"/>
        <end position="114"/>
    </location>
</feature>
<dbReference type="EMBL" id="MCGH01000005">
    <property type="protein sequence ID" value="ODM01944.1"/>
    <property type="molecule type" value="Genomic_DNA"/>
</dbReference>
<evidence type="ECO:0000256" key="1">
    <source>
        <dbReference type="ARBA" id="ARBA00023125"/>
    </source>
</evidence>
<dbReference type="Pfam" id="PF01381">
    <property type="entry name" value="HTH_3"/>
    <property type="match status" value="1"/>
</dbReference>
<keyword evidence="2" id="KW-0472">Membrane</keyword>
<dbReference type="RefSeq" id="WP_069155194.1">
    <property type="nucleotide sequence ID" value="NZ_MCGH01000005.1"/>
</dbReference>
<reference evidence="4 5" key="1">
    <citation type="submission" date="2016-07" db="EMBL/GenBank/DDBJ databases">
        <title>Characterization of isolates of Eisenbergiella tayi derived from blood cultures, using whole genome sequencing.</title>
        <authorList>
            <person name="Burdz T."/>
            <person name="Wiebe D."/>
            <person name="Huynh C."/>
            <person name="Bernard K."/>
        </authorList>
    </citation>
    <scope>NUCLEOTIDE SEQUENCE [LARGE SCALE GENOMIC DNA]</scope>
    <source>
        <strain evidence="4 5">NML 110608</strain>
    </source>
</reference>
<sequence length="154" mass="18023">MDISEKILKLRKANNLTQEQLAEQLQVSRQAVSKWESGQAIPESDKLPALSDLFHVTIDYLLRPSEIDELSIKTEILEKQQKEIIRKERKKDTFYHCLFSCLAIYLVTFAVYLIDHFYFEIWNPSVIFAEFLIATAIAIFVCLRFRSNNSKECE</sequence>
<dbReference type="Proteomes" id="UP000094067">
    <property type="component" value="Unassembled WGS sequence"/>
</dbReference>
<evidence type="ECO:0000313" key="4">
    <source>
        <dbReference type="EMBL" id="ODM01944.1"/>
    </source>
</evidence>
<evidence type="ECO:0000256" key="2">
    <source>
        <dbReference type="SAM" id="Phobius"/>
    </source>
</evidence>
<dbReference type="InterPro" id="IPR010982">
    <property type="entry name" value="Lambda_DNA-bd_dom_sf"/>
</dbReference>
<dbReference type="AlphaFoldDB" id="A0A1E2ZZM4"/>
<keyword evidence="1" id="KW-0238">DNA-binding</keyword>
<dbReference type="PANTHER" id="PTHR46558:SF13">
    <property type="entry name" value="HTH-TYPE TRANSCRIPTIONAL REGULATOR IMMR"/>
    <property type="match status" value="1"/>
</dbReference>
<protein>
    <submittedName>
        <fullName evidence="4">HTH-type transcriptional regulator Xre</fullName>
    </submittedName>
</protein>
<feature type="domain" description="HTH cro/C1-type" evidence="3">
    <location>
        <begin position="7"/>
        <end position="61"/>
    </location>
</feature>